<dbReference type="OrthoDB" id="6637466at2"/>
<gene>
    <name evidence="1" type="ORF">E8A74_45385</name>
</gene>
<evidence type="ECO:0000313" key="1">
    <source>
        <dbReference type="EMBL" id="TKC96492.1"/>
    </source>
</evidence>
<dbReference type="AlphaFoldDB" id="A0A4U1IQI8"/>
<organism evidence="1 2">
    <name type="scientific">Polyangium fumosum</name>
    <dbReference type="NCBI Taxonomy" id="889272"/>
    <lineage>
        <taxon>Bacteria</taxon>
        <taxon>Pseudomonadati</taxon>
        <taxon>Myxococcota</taxon>
        <taxon>Polyangia</taxon>
        <taxon>Polyangiales</taxon>
        <taxon>Polyangiaceae</taxon>
        <taxon>Polyangium</taxon>
    </lineage>
</organism>
<keyword evidence="2" id="KW-1185">Reference proteome</keyword>
<proteinExistence type="predicted"/>
<protein>
    <submittedName>
        <fullName evidence="1">DUF4338 domain-containing protein</fullName>
    </submittedName>
</protein>
<dbReference type="Pfam" id="PF14236">
    <property type="entry name" value="DruA"/>
    <property type="match status" value="2"/>
</dbReference>
<dbReference type="EMBL" id="SSMQ01000086">
    <property type="protein sequence ID" value="TKC96492.1"/>
    <property type="molecule type" value="Genomic_DNA"/>
</dbReference>
<evidence type="ECO:0000313" key="2">
    <source>
        <dbReference type="Proteomes" id="UP000309215"/>
    </source>
</evidence>
<dbReference type="InterPro" id="IPR025639">
    <property type="entry name" value="DruA"/>
</dbReference>
<comment type="caution">
    <text evidence="1">The sequence shown here is derived from an EMBL/GenBank/DDBJ whole genome shotgun (WGS) entry which is preliminary data.</text>
</comment>
<reference evidence="1 2" key="1">
    <citation type="submission" date="2019-04" db="EMBL/GenBank/DDBJ databases">
        <authorList>
            <person name="Li Y."/>
            <person name="Wang J."/>
        </authorList>
    </citation>
    <scope>NUCLEOTIDE SEQUENCE [LARGE SCALE GENOMIC DNA]</scope>
    <source>
        <strain evidence="1 2">DSM 14668</strain>
    </source>
</reference>
<accession>A0A4U1IQI8</accession>
<dbReference type="RefSeq" id="WP_136935413.1">
    <property type="nucleotide sequence ID" value="NZ_SSMQ01000086.1"/>
</dbReference>
<dbReference type="Proteomes" id="UP000309215">
    <property type="component" value="Unassembled WGS sequence"/>
</dbReference>
<name>A0A4U1IQI8_9BACT</name>
<sequence length="550" mass="61254">MRRQLLFGRKDQLHSHSVRRFIEEFERPSRGARYESIINLIADGRRLAAALRPVAAKSRAERADLLRGICRPYLQAAETGVRDRFTNIDLYQVWRYFRHTWSSRYRRTPGRVLAYLIRDAAQPHHPVIGIASLSNAVMQLSARDEWIGWTLDGLLARIRLGELTDVEALEALRRRVREDLGALYTEDLGFDGAHPPLLEDALEQRLAELAREALGQRGAQLKEGGVEREVSLEGADLLDRAKSPLFRAKRAATARVLLRAHRALSSTQGSLSSLLADSEARWAAELALRQTKQHFASSAIMEITTCGAAPPYGHLLGGKLACLMMASPTVVRAYRARYEGEASIIASQMAGRRITKDPTLVMLGTTSLYPERSSQYNRVRLPSGTIPGQTSSVDYIEVGRSGGHGSTNFSAEAEEALAKLAVDQREFQNVNFVFGEGVSPKMRQIREGLAALGLQASDLIRHGSPRIVYVVPLARNTRRFLLGVDSSPEYAFPLDDDGGEAVAEYWRSRWLASRLDHAPMLDELAKMTPEGLRVSCEWDHAPPGVQRLLF</sequence>